<accession>A0A378NSY9</accession>
<dbReference type="RefSeq" id="WP_075554532.1">
    <property type="nucleotide sequence ID" value="NZ_UGPP01000001.1"/>
</dbReference>
<dbReference type="EMBL" id="UGPP01000001">
    <property type="protein sequence ID" value="STY70957.1"/>
    <property type="molecule type" value="Genomic_DNA"/>
</dbReference>
<proteinExistence type="predicted"/>
<reference evidence="1 2" key="1">
    <citation type="submission" date="2018-06" db="EMBL/GenBank/DDBJ databases">
        <authorList>
            <consortium name="Pathogen Informatics"/>
            <person name="Doyle S."/>
        </authorList>
    </citation>
    <scope>NUCLEOTIDE SEQUENCE [LARGE SCALE GENOMIC DNA]</scope>
    <source>
        <strain evidence="1 2">NCTC10571</strain>
    </source>
</reference>
<keyword evidence="1" id="KW-0418">Kinase</keyword>
<organism evidence="1 2">
    <name type="scientific">Megamonas hypermegale</name>
    <dbReference type="NCBI Taxonomy" id="158847"/>
    <lineage>
        <taxon>Bacteria</taxon>
        <taxon>Bacillati</taxon>
        <taxon>Bacillota</taxon>
        <taxon>Negativicutes</taxon>
        <taxon>Selenomonadales</taxon>
        <taxon>Selenomonadaceae</taxon>
        <taxon>Megamonas</taxon>
    </lineage>
</organism>
<dbReference type="Proteomes" id="UP000255234">
    <property type="component" value="Unassembled WGS sequence"/>
</dbReference>
<dbReference type="Pfam" id="PF13189">
    <property type="entry name" value="Cytidylate_kin2"/>
    <property type="match status" value="1"/>
</dbReference>
<gene>
    <name evidence="1" type="ORF">NCTC10571_01107</name>
</gene>
<evidence type="ECO:0000313" key="2">
    <source>
        <dbReference type="Proteomes" id="UP000255234"/>
    </source>
</evidence>
<dbReference type="GO" id="GO:0016301">
    <property type="term" value="F:kinase activity"/>
    <property type="evidence" value="ECO:0007669"/>
    <property type="project" value="UniProtKB-KW"/>
</dbReference>
<dbReference type="AlphaFoldDB" id="A0A378NSY9"/>
<sequence length="204" mass="23168">MDKNIVISISRKYGCGGRELAQILAEKLNIKLYDRKIVHIAAAKLETDDLNENDLLELENTVNPLTMAFFPFRSFGINLGEASRGIFLSEAKAIRRLANSGSCVILGRCADFVLDDLPNHFSIFVTADDEFRIERGKNVYGGKTLKELNIEDKKRGRYYNYYTGKEWGDPTNYNLVVNVSKFSLDDVAEAIIKYIEEVQVNRTK</sequence>
<keyword evidence="1" id="KW-0808">Transferase</keyword>
<evidence type="ECO:0000313" key="1">
    <source>
        <dbReference type="EMBL" id="STY70957.1"/>
    </source>
</evidence>
<dbReference type="SUPFAM" id="SSF52540">
    <property type="entry name" value="P-loop containing nucleoside triphosphate hydrolases"/>
    <property type="match status" value="1"/>
</dbReference>
<dbReference type="InterPro" id="IPR027417">
    <property type="entry name" value="P-loop_NTPase"/>
</dbReference>
<name>A0A378NSY9_9FIRM</name>
<protein>
    <submittedName>
        <fullName evidence="1">Cytidylate kinase</fullName>
    </submittedName>
</protein>
<dbReference type="Gene3D" id="3.40.50.300">
    <property type="entry name" value="P-loop containing nucleotide triphosphate hydrolases"/>
    <property type="match status" value="1"/>
</dbReference>